<protein>
    <submittedName>
        <fullName evidence="3">1-phosphatidylinositol phosphodiesterase</fullName>
    </submittedName>
</protein>
<feature type="domain" description="Phosphatidylinositol-specific phospholipase C X" evidence="2">
    <location>
        <begin position="5"/>
        <end position="148"/>
    </location>
</feature>
<dbReference type="Pfam" id="PF00388">
    <property type="entry name" value="PI-PLC-X"/>
    <property type="match status" value="1"/>
</dbReference>
<feature type="compositionally biased region" description="Pro residues" evidence="1">
    <location>
        <begin position="225"/>
        <end position="236"/>
    </location>
</feature>
<dbReference type="AlphaFoldDB" id="A0A511KF56"/>
<feature type="compositionally biased region" description="Polar residues" evidence="1">
    <location>
        <begin position="189"/>
        <end position="202"/>
    </location>
</feature>
<reference evidence="3 4" key="1">
    <citation type="submission" date="2019-07" db="EMBL/GenBank/DDBJ databases">
        <title>Rhodotorula toruloides NBRC10032 genome sequencing.</title>
        <authorList>
            <person name="Shida Y."/>
            <person name="Takaku H."/>
            <person name="Ogasawara W."/>
            <person name="Mori K."/>
        </authorList>
    </citation>
    <scope>NUCLEOTIDE SEQUENCE [LARGE SCALE GENOMIC DNA]</scope>
    <source>
        <strain evidence="3 4">NBRC10032</strain>
    </source>
</reference>
<evidence type="ECO:0000313" key="3">
    <source>
        <dbReference type="EMBL" id="GEM09001.1"/>
    </source>
</evidence>
<dbReference type="OrthoDB" id="1046782at2759"/>
<evidence type="ECO:0000313" key="4">
    <source>
        <dbReference type="Proteomes" id="UP000321518"/>
    </source>
</evidence>
<dbReference type="InterPro" id="IPR000909">
    <property type="entry name" value="PLipase_C_PInositol-sp_X_dom"/>
</dbReference>
<comment type="caution">
    <text evidence="3">The sequence shown here is derived from an EMBL/GenBank/DDBJ whole genome shotgun (WGS) entry which is preliminary data.</text>
</comment>
<dbReference type="EMBL" id="BJWK01000007">
    <property type="protein sequence ID" value="GEM09001.1"/>
    <property type="molecule type" value="Genomic_DNA"/>
</dbReference>
<feature type="region of interest" description="Disordered" evidence="1">
    <location>
        <begin position="182"/>
        <end position="236"/>
    </location>
</feature>
<dbReference type="Gene3D" id="3.20.20.190">
    <property type="entry name" value="Phosphatidylinositol (PI) phosphodiesterase"/>
    <property type="match status" value="1"/>
</dbReference>
<sequence>MLDELYIPGSHETLALHYPLLSSLCQTLPLTSQLTLGIRFLDLRFNLTQKGELWAYHGLVPQRRRAEEVFGEVYSWLEGWEGRQETVIVSIKQENDTPPDLFASVLISLIRSTTPLPSSPSNRTPESLWYTQKEWPQLGDVRGKAVLFCRFAWKGYGLHPVRWLNDQHVAWTTEIGGRDSLVQDWPPSVSRSSTQPLHRSSPLQPPKLPESHTEYRSSLARPSPLFIPQPPQKVGA</sequence>
<proteinExistence type="predicted"/>
<organism evidence="3 4">
    <name type="scientific">Rhodotorula toruloides</name>
    <name type="common">Yeast</name>
    <name type="synonym">Rhodosporidium toruloides</name>
    <dbReference type="NCBI Taxonomy" id="5286"/>
    <lineage>
        <taxon>Eukaryota</taxon>
        <taxon>Fungi</taxon>
        <taxon>Dikarya</taxon>
        <taxon>Basidiomycota</taxon>
        <taxon>Pucciniomycotina</taxon>
        <taxon>Microbotryomycetes</taxon>
        <taxon>Sporidiobolales</taxon>
        <taxon>Sporidiobolaceae</taxon>
        <taxon>Rhodotorula</taxon>
    </lineage>
</organism>
<dbReference type="SUPFAM" id="SSF51695">
    <property type="entry name" value="PLC-like phosphodiesterases"/>
    <property type="match status" value="1"/>
</dbReference>
<evidence type="ECO:0000256" key="1">
    <source>
        <dbReference type="SAM" id="MobiDB-lite"/>
    </source>
</evidence>
<name>A0A511KF56_RHOTO</name>
<dbReference type="PROSITE" id="PS50007">
    <property type="entry name" value="PIPLC_X_DOMAIN"/>
    <property type="match status" value="1"/>
</dbReference>
<gene>
    <name evidence="3" type="ORF">Rt10032_c07g3018</name>
</gene>
<dbReference type="InterPro" id="IPR017946">
    <property type="entry name" value="PLC-like_Pdiesterase_TIM-brl"/>
</dbReference>
<evidence type="ECO:0000259" key="2">
    <source>
        <dbReference type="Pfam" id="PF00388"/>
    </source>
</evidence>
<accession>A0A511KF56</accession>
<dbReference type="Proteomes" id="UP000321518">
    <property type="component" value="Unassembled WGS sequence"/>
</dbReference>
<dbReference type="PANTHER" id="PTHR13593:SF148">
    <property type="entry name" value="PHOSPHATIDYLINOSITOL-SPECIFIC PHOSPHOLIPASE C X DOMAIN-CONTAINING PROTEIN"/>
    <property type="match status" value="1"/>
</dbReference>
<dbReference type="GO" id="GO:0006629">
    <property type="term" value="P:lipid metabolic process"/>
    <property type="evidence" value="ECO:0007669"/>
    <property type="project" value="InterPro"/>
</dbReference>
<dbReference type="GO" id="GO:0008081">
    <property type="term" value="F:phosphoric diester hydrolase activity"/>
    <property type="evidence" value="ECO:0007669"/>
    <property type="project" value="InterPro"/>
</dbReference>
<dbReference type="InterPro" id="IPR051057">
    <property type="entry name" value="PI-PLC_domain"/>
</dbReference>
<dbReference type="PANTHER" id="PTHR13593">
    <property type="match status" value="1"/>
</dbReference>